<gene>
    <name evidence="3" type="ORF">RchiOBHm_Chr3g0487841</name>
</gene>
<reference evidence="3 4" key="1">
    <citation type="journal article" date="2018" name="Nat. Genet.">
        <title>The Rosa genome provides new insights in the design of modern roses.</title>
        <authorList>
            <person name="Bendahmane M."/>
        </authorList>
    </citation>
    <scope>NUCLEOTIDE SEQUENCE [LARGE SCALE GENOMIC DNA]</scope>
    <source>
        <strain evidence="4">cv. Old Blush</strain>
    </source>
</reference>
<sequence>MWSGKGERRVLLLCGDYMEDHEAMVPFQTLQAYGVTIDAVCPGKKVGDYCRTAIHQHTSAHQTHPESRGQNFALNATFDDIEYSNYDGIIIPGGRSPEYLAMDALVLQLVNKFA</sequence>
<evidence type="ECO:0000313" key="3">
    <source>
        <dbReference type="EMBL" id="PRQ45226.1"/>
    </source>
</evidence>
<comment type="similarity">
    <text evidence="1">Belongs to the peptidase C56 family.</text>
</comment>
<dbReference type="EMBL" id="PDCK01000041">
    <property type="protein sequence ID" value="PRQ45226.1"/>
    <property type="molecule type" value="Genomic_DNA"/>
</dbReference>
<dbReference type="GO" id="GO:0004462">
    <property type="term" value="F:lactoylglutathione lyase activity"/>
    <property type="evidence" value="ECO:0007669"/>
    <property type="project" value="UniProtKB-EC"/>
</dbReference>
<dbReference type="InterPro" id="IPR029062">
    <property type="entry name" value="Class_I_gatase-like"/>
</dbReference>
<feature type="domain" description="DJ-1/PfpI" evidence="2">
    <location>
        <begin position="8"/>
        <end position="113"/>
    </location>
</feature>
<keyword evidence="3" id="KW-0456">Lyase</keyword>
<dbReference type="Pfam" id="PF01965">
    <property type="entry name" value="DJ-1_PfpI"/>
    <property type="match status" value="1"/>
</dbReference>
<dbReference type="AlphaFoldDB" id="A0A2P6RFL6"/>
<accession>A0A2P6RFL6</accession>
<proteinExistence type="inferred from homology"/>
<name>A0A2P6RFL6_ROSCH</name>
<dbReference type="Gene3D" id="3.40.50.880">
    <property type="match status" value="1"/>
</dbReference>
<comment type="caution">
    <text evidence="3">The sequence shown here is derived from an EMBL/GenBank/DDBJ whole genome shotgun (WGS) entry which is preliminary data.</text>
</comment>
<evidence type="ECO:0000313" key="4">
    <source>
        <dbReference type="Proteomes" id="UP000238479"/>
    </source>
</evidence>
<evidence type="ECO:0000256" key="1">
    <source>
        <dbReference type="ARBA" id="ARBA00008542"/>
    </source>
</evidence>
<dbReference type="PANTHER" id="PTHR42733:SF2">
    <property type="entry name" value="DJ-1_THIJ_PFPI FAMILY PROTEIN"/>
    <property type="match status" value="1"/>
</dbReference>
<dbReference type="Gramene" id="PRQ45226">
    <property type="protein sequence ID" value="PRQ45226"/>
    <property type="gene ID" value="RchiOBHm_Chr3g0487841"/>
</dbReference>
<protein>
    <submittedName>
        <fullName evidence="3">Putative lactoylglutathione lyase</fullName>
        <ecNumber evidence="3">4.4.1.5</ecNumber>
    </submittedName>
</protein>
<dbReference type="PANTHER" id="PTHR42733">
    <property type="entry name" value="DJ-1 PROTEIN"/>
    <property type="match status" value="1"/>
</dbReference>
<dbReference type="STRING" id="74649.A0A2P6RFL6"/>
<organism evidence="3 4">
    <name type="scientific">Rosa chinensis</name>
    <name type="common">China rose</name>
    <dbReference type="NCBI Taxonomy" id="74649"/>
    <lineage>
        <taxon>Eukaryota</taxon>
        <taxon>Viridiplantae</taxon>
        <taxon>Streptophyta</taxon>
        <taxon>Embryophyta</taxon>
        <taxon>Tracheophyta</taxon>
        <taxon>Spermatophyta</taxon>
        <taxon>Magnoliopsida</taxon>
        <taxon>eudicotyledons</taxon>
        <taxon>Gunneridae</taxon>
        <taxon>Pentapetalae</taxon>
        <taxon>rosids</taxon>
        <taxon>fabids</taxon>
        <taxon>Rosales</taxon>
        <taxon>Rosaceae</taxon>
        <taxon>Rosoideae</taxon>
        <taxon>Rosoideae incertae sedis</taxon>
        <taxon>Rosa</taxon>
    </lineage>
</organism>
<dbReference type="SUPFAM" id="SSF52317">
    <property type="entry name" value="Class I glutamine amidotransferase-like"/>
    <property type="match status" value="1"/>
</dbReference>
<dbReference type="InterPro" id="IPR002818">
    <property type="entry name" value="DJ-1/PfpI"/>
</dbReference>
<keyword evidence="4" id="KW-1185">Reference proteome</keyword>
<dbReference type="Proteomes" id="UP000238479">
    <property type="component" value="Chromosome 3"/>
</dbReference>
<dbReference type="OMA" id="CESDYME"/>
<dbReference type="InterPro" id="IPR006286">
    <property type="entry name" value="C56_PfpI-like"/>
</dbReference>
<dbReference type="EC" id="4.4.1.5" evidence="3"/>
<evidence type="ECO:0000259" key="2">
    <source>
        <dbReference type="Pfam" id="PF01965"/>
    </source>
</evidence>